<organism evidence="2 3">
    <name type="scientific">Carboxydothermus islandicus</name>
    <dbReference type="NCBI Taxonomy" id="661089"/>
    <lineage>
        <taxon>Bacteria</taxon>
        <taxon>Bacillati</taxon>
        <taxon>Bacillota</taxon>
        <taxon>Clostridia</taxon>
        <taxon>Thermoanaerobacterales</taxon>
        <taxon>Thermoanaerobacteraceae</taxon>
        <taxon>Carboxydothermus</taxon>
    </lineage>
</organism>
<dbReference type="Proteomes" id="UP000187338">
    <property type="component" value="Unassembled WGS sequence"/>
</dbReference>
<gene>
    <name evidence="2" type="ORF">ciss_13450</name>
</gene>
<dbReference type="RefSeq" id="WP_075865567.1">
    <property type="nucleotide sequence ID" value="NZ_BDJL01000038.1"/>
</dbReference>
<name>A0A1L8D2K1_9THEO</name>
<dbReference type="EMBL" id="BDJL01000038">
    <property type="protein sequence ID" value="GAV25412.1"/>
    <property type="molecule type" value="Genomic_DNA"/>
</dbReference>
<evidence type="ECO:0000313" key="3">
    <source>
        <dbReference type="Proteomes" id="UP000187338"/>
    </source>
</evidence>
<dbReference type="OrthoDB" id="9816453at2"/>
<keyword evidence="1" id="KW-0812">Transmembrane</keyword>
<keyword evidence="1" id="KW-1133">Transmembrane helix</keyword>
<reference evidence="3" key="1">
    <citation type="submission" date="2016-12" db="EMBL/GenBank/DDBJ databases">
        <title>Draft Genome Sequences od Carboxydothermus pertinax and islandicus, Hydrogenogenic Carboxydotrophic Bacteria.</title>
        <authorList>
            <person name="Fukuyama Y."/>
            <person name="Ohmae K."/>
            <person name="Yoneda Y."/>
            <person name="Yoshida T."/>
            <person name="Sako Y."/>
        </authorList>
    </citation>
    <scope>NUCLEOTIDE SEQUENCE [LARGE SCALE GENOMIC DNA]</scope>
    <source>
        <strain evidence="3">SET</strain>
    </source>
</reference>
<keyword evidence="1" id="KW-0472">Membrane</keyword>
<sequence length="261" mass="29949">MDLKRVYAFGVLFLLIISLYLGYLLYDCSKLREREITANTGEYFYTDLNGDGQKERVAVKMYKNEGSFDTFTIKAGNTIYNGEGDNLRGNVYLIDLNPDDKVKELLIPEDGPGNDYKALILRMEGTKILPFGVVYGGPEYQVVPGGIKAMVRGKLLHTWFYPVTYELRDGFLKRTEQKWYYMGADVTVIQDIYLYKDRERKDLIKFAAGEKATILITDDEHWCLLEDEKGKTGWLYLDGYDTVQLTGKSAREYLSGLNYAD</sequence>
<protein>
    <submittedName>
        <fullName evidence="2">Uncharacterized protein</fullName>
    </submittedName>
</protein>
<keyword evidence="3" id="KW-1185">Reference proteome</keyword>
<dbReference type="AlphaFoldDB" id="A0A1L8D2K1"/>
<dbReference type="STRING" id="661089.ciss_13450"/>
<comment type="caution">
    <text evidence="2">The sequence shown here is derived from an EMBL/GenBank/DDBJ whole genome shotgun (WGS) entry which is preliminary data.</text>
</comment>
<accession>A0A1L8D2K1</accession>
<evidence type="ECO:0000313" key="2">
    <source>
        <dbReference type="EMBL" id="GAV25412.1"/>
    </source>
</evidence>
<proteinExistence type="predicted"/>
<feature type="transmembrane region" description="Helical" evidence="1">
    <location>
        <begin position="6"/>
        <end position="26"/>
    </location>
</feature>
<evidence type="ECO:0000256" key="1">
    <source>
        <dbReference type="SAM" id="Phobius"/>
    </source>
</evidence>